<sequence>MSDFNHTDHSTTNHSQTPRYRRPKFPWFKTVIVALIAGIIGALLVLGIGKY</sequence>
<dbReference type="EMBL" id="UHAQ01000004">
    <property type="protein sequence ID" value="SUK95562.1"/>
    <property type="molecule type" value="Genomic_DNA"/>
</dbReference>
<feature type="region of interest" description="Disordered" evidence="1">
    <location>
        <begin position="1"/>
        <end position="21"/>
    </location>
</feature>
<dbReference type="EC" id="3.4.21.-" evidence="3"/>
<dbReference type="AlphaFoldDB" id="A0A380E570"/>
<keyword evidence="3" id="KW-0645">Protease</keyword>
<reference evidence="3 4" key="1">
    <citation type="submission" date="2018-06" db="EMBL/GenBank/DDBJ databases">
        <authorList>
            <consortium name="Pathogen Informatics"/>
            <person name="Doyle S."/>
        </authorList>
    </citation>
    <scope>NUCLEOTIDE SEQUENCE [LARGE SCALE GENOMIC DNA]</scope>
    <source>
        <strain evidence="3 4">NCTC5664</strain>
    </source>
</reference>
<keyword evidence="3" id="KW-0378">Hydrolase</keyword>
<dbReference type="Proteomes" id="UP000254502">
    <property type="component" value="Unassembled WGS sequence"/>
</dbReference>
<proteinExistence type="predicted"/>
<dbReference type="GO" id="GO:0006508">
    <property type="term" value="P:proteolysis"/>
    <property type="evidence" value="ECO:0007669"/>
    <property type="project" value="UniProtKB-KW"/>
</dbReference>
<accession>A0A380E570</accession>
<evidence type="ECO:0000313" key="4">
    <source>
        <dbReference type="Proteomes" id="UP000254502"/>
    </source>
</evidence>
<feature type="compositionally biased region" description="Basic and acidic residues" evidence="1">
    <location>
        <begin position="1"/>
        <end position="11"/>
    </location>
</feature>
<evidence type="ECO:0000256" key="1">
    <source>
        <dbReference type="SAM" id="MobiDB-lite"/>
    </source>
</evidence>
<keyword evidence="2" id="KW-0472">Membrane</keyword>
<keyword evidence="2" id="KW-1133">Transmembrane helix</keyword>
<organism evidence="3 4">
    <name type="scientific">Staphylococcus aureus</name>
    <dbReference type="NCBI Taxonomy" id="1280"/>
    <lineage>
        <taxon>Bacteria</taxon>
        <taxon>Bacillati</taxon>
        <taxon>Bacillota</taxon>
        <taxon>Bacilli</taxon>
        <taxon>Bacillales</taxon>
        <taxon>Staphylococcaceae</taxon>
        <taxon>Staphylococcus</taxon>
    </lineage>
</organism>
<name>A0A380E570_STAAU</name>
<keyword evidence="2" id="KW-0812">Transmembrane</keyword>
<dbReference type="GO" id="GO:0008233">
    <property type="term" value="F:peptidase activity"/>
    <property type="evidence" value="ECO:0007669"/>
    <property type="project" value="UniProtKB-KW"/>
</dbReference>
<evidence type="ECO:0000313" key="3">
    <source>
        <dbReference type="EMBL" id="SUK95562.1"/>
    </source>
</evidence>
<protein>
    <submittedName>
        <fullName evidence="3">Serine protease, DegP/HtrA, do-like protein</fullName>
        <ecNumber evidence="3">3.4.21.-</ecNumber>
    </submittedName>
</protein>
<evidence type="ECO:0000256" key="2">
    <source>
        <dbReference type="SAM" id="Phobius"/>
    </source>
</evidence>
<gene>
    <name evidence="3" type="primary">degP_1</name>
    <name evidence="3" type="ORF">NCTC5664_03755</name>
</gene>
<feature type="transmembrane region" description="Helical" evidence="2">
    <location>
        <begin position="27"/>
        <end position="48"/>
    </location>
</feature>